<evidence type="ECO:0000256" key="3">
    <source>
        <dbReference type="ARBA" id="ARBA00022723"/>
    </source>
</evidence>
<evidence type="ECO:0000256" key="7">
    <source>
        <dbReference type="ARBA" id="ARBA00023134"/>
    </source>
</evidence>
<dbReference type="GO" id="GO:0061799">
    <property type="term" value="F:cyclic pyranopterin monophosphate synthase activity"/>
    <property type="evidence" value="ECO:0007669"/>
    <property type="project" value="TreeGrafter"/>
</dbReference>
<evidence type="ECO:0000256" key="6">
    <source>
        <dbReference type="ARBA" id="ARBA00023014"/>
    </source>
</evidence>
<keyword evidence="5" id="KW-0408">Iron</keyword>
<dbReference type="InterPro" id="IPR058240">
    <property type="entry name" value="rSAM_sf"/>
</dbReference>
<dbReference type="InterPro" id="IPR007197">
    <property type="entry name" value="rSAM"/>
</dbReference>
<keyword evidence="7" id="KW-0342">GTP-binding</keyword>
<evidence type="ECO:0000256" key="1">
    <source>
        <dbReference type="ARBA" id="ARBA00005046"/>
    </source>
</evidence>
<evidence type="ECO:0000313" key="11">
    <source>
        <dbReference type="WBParaSite" id="nRc.2.0.1.t27255-RA"/>
    </source>
</evidence>
<protein>
    <submittedName>
        <fullName evidence="11">Radical SAM core domain-containing protein</fullName>
    </submittedName>
</protein>
<keyword evidence="10" id="KW-1185">Reference proteome</keyword>
<keyword evidence="8" id="KW-0501">Molybdenum cofactor biosynthesis</keyword>
<reference evidence="11" key="1">
    <citation type="submission" date="2022-11" db="UniProtKB">
        <authorList>
            <consortium name="WormBaseParasite"/>
        </authorList>
    </citation>
    <scope>IDENTIFICATION</scope>
</reference>
<dbReference type="InterPro" id="IPR010505">
    <property type="entry name" value="MoaA_twitch"/>
</dbReference>
<dbReference type="PANTHER" id="PTHR22960">
    <property type="entry name" value="MOLYBDOPTERIN COFACTOR SYNTHESIS PROTEIN A"/>
    <property type="match status" value="1"/>
</dbReference>
<dbReference type="GO" id="GO:0051539">
    <property type="term" value="F:4 iron, 4 sulfur cluster binding"/>
    <property type="evidence" value="ECO:0007669"/>
    <property type="project" value="UniProtKB-KW"/>
</dbReference>
<comment type="pathway">
    <text evidence="1">Cofactor biosynthesis; molybdopterin biosynthesis.</text>
</comment>
<feature type="domain" description="Radical SAM core" evidence="9">
    <location>
        <begin position="1"/>
        <end position="190"/>
    </location>
</feature>
<keyword evidence="6" id="KW-0411">Iron-sulfur</keyword>
<keyword evidence="2" id="KW-0949">S-adenosyl-L-methionine</keyword>
<dbReference type="WBParaSite" id="nRc.2.0.1.t27255-RA">
    <property type="protein sequence ID" value="nRc.2.0.1.t27255-RA"/>
    <property type="gene ID" value="nRc.2.0.1.g27255"/>
</dbReference>
<name>A0A915JM46_ROMCU</name>
<dbReference type="Gene3D" id="3.20.20.70">
    <property type="entry name" value="Aldolase class I"/>
    <property type="match status" value="1"/>
</dbReference>
<evidence type="ECO:0000313" key="10">
    <source>
        <dbReference type="Proteomes" id="UP000887565"/>
    </source>
</evidence>
<dbReference type="Pfam" id="PF04055">
    <property type="entry name" value="Radical_SAM"/>
    <property type="match status" value="1"/>
</dbReference>
<dbReference type="GO" id="GO:0006777">
    <property type="term" value="P:Mo-molybdopterin cofactor biosynthetic process"/>
    <property type="evidence" value="ECO:0007669"/>
    <property type="project" value="UniProtKB-KW"/>
</dbReference>
<dbReference type="PANTHER" id="PTHR22960:SF0">
    <property type="entry name" value="MOLYBDENUM COFACTOR BIOSYNTHESIS PROTEIN 1"/>
    <property type="match status" value="1"/>
</dbReference>
<dbReference type="InterPro" id="IPR050105">
    <property type="entry name" value="MoCo_biosynth_MoaA/MoaC"/>
</dbReference>
<dbReference type="SUPFAM" id="SSF102114">
    <property type="entry name" value="Radical SAM enzymes"/>
    <property type="match status" value="1"/>
</dbReference>
<dbReference type="Pfam" id="PF06463">
    <property type="entry name" value="Mob_synth_C"/>
    <property type="match status" value="1"/>
</dbReference>
<dbReference type="InterPro" id="IPR013785">
    <property type="entry name" value="Aldolase_TIM"/>
</dbReference>
<evidence type="ECO:0000259" key="9">
    <source>
        <dbReference type="PROSITE" id="PS51918"/>
    </source>
</evidence>
<dbReference type="GO" id="GO:0005525">
    <property type="term" value="F:GTP binding"/>
    <property type="evidence" value="ECO:0007669"/>
    <property type="project" value="UniProtKB-KW"/>
</dbReference>
<dbReference type="PROSITE" id="PS51918">
    <property type="entry name" value="RADICAL_SAM"/>
    <property type="match status" value="1"/>
</dbReference>
<dbReference type="Proteomes" id="UP000887565">
    <property type="component" value="Unplaced"/>
</dbReference>
<keyword evidence="4" id="KW-0547">Nucleotide-binding</keyword>
<organism evidence="10 11">
    <name type="scientific">Romanomermis culicivorax</name>
    <name type="common">Nematode worm</name>
    <dbReference type="NCBI Taxonomy" id="13658"/>
    <lineage>
        <taxon>Eukaryota</taxon>
        <taxon>Metazoa</taxon>
        <taxon>Ecdysozoa</taxon>
        <taxon>Nematoda</taxon>
        <taxon>Enoplea</taxon>
        <taxon>Dorylaimia</taxon>
        <taxon>Mermithida</taxon>
        <taxon>Mermithoidea</taxon>
        <taxon>Mermithidae</taxon>
        <taxon>Romanomermis</taxon>
    </lineage>
</organism>
<evidence type="ECO:0000256" key="4">
    <source>
        <dbReference type="ARBA" id="ARBA00022741"/>
    </source>
</evidence>
<dbReference type="CDD" id="cd21117">
    <property type="entry name" value="Twitch_MoaA"/>
    <property type="match status" value="1"/>
</dbReference>
<dbReference type="GO" id="GO:0061798">
    <property type="term" value="F:GTP 3',8'-cyclase activity"/>
    <property type="evidence" value="ECO:0007669"/>
    <property type="project" value="TreeGrafter"/>
</dbReference>
<evidence type="ECO:0000256" key="2">
    <source>
        <dbReference type="ARBA" id="ARBA00022691"/>
    </source>
</evidence>
<dbReference type="AlphaFoldDB" id="A0A915JM46"/>
<dbReference type="GO" id="GO:0046872">
    <property type="term" value="F:metal ion binding"/>
    <property type="evidence" value="ECO:0007669"/>
    <property type="project" value="UniProtKB-KW"/>
</dbReference>
<keyword evidence="3" id="KW-0479">Metal-binding</keyword>
<accession>A0A915JM46</accession>
<sequence length="294" mass="33915">MYKVSEKFRRFALLMKYLRLSLINFSSDNIKVQQDICPVSTLFSDQLNELRNLKTIAMTSNGLILCRSLPHLVDAGLTHLNLSLDTLKEEKFEFMTRRKGWKNVWRCLEMSEHIFKPLKINCVVMKDLNDDELCDFVNLTEKRNLDVRFIEYMPFDGNKWNQSNLVPFKAMLSVITEKFGPLQSLSNGLNQTSKAYKVPNFLGRIGFITSMSDHFCMSCNRLRLTADGNLKVCLFGNNEVSLRDALRKHLPEKDLISLISDSVKRKHKQHAGTNVLNTIHKPAEFKISYSLDSN</sequence>
<proteinExistence type="predicted"/>
<evidence type="ECO:0000256" key="8">
    <source>
        <dbReference type="ARBA" id="ARBA00023150"/>
    </source>
</evidence>
<evidence type="ECO:0000256" key="5">
    <source>
        <dbReference type="ARBA" id="ARBA00023004"/>
    </source>
</evidence>